<evidence type="ECO:0000256" key="4">
    <source>
        <dbReference type="ARBA" id="ARBA00004931"/>
    </source>
</evidence>
<evidence type="ECO:0000313" key="18">
    <source>
        <dbReference type="Proteomes" id="UP000067738"/>
    </source>
</evidence>
<evidence type="ECO:0000256" key="7">
    <source>
        <dbReference type="ARBA" id="ARBA00022576"/>
    </source>
</evidence>
<comment type="cofactor">
    <cofactor evidence="1 16">
        <name>pyridoxal 5'-phosphate</name>
        <dbReference type="ChEBI" id="CHEBI:597326"/>
    </cofactor>
</comment>
<dbReference type="OrthoDB" id="6469at2157"/>
<dbReference type="InterPro" id="IPR050571">
    <property type="entry name" value="Class-IV_PLP-Dep_Aminotrnsfr"/>
</dbReference>
<dbReference type="EMBL" id="CP011266">
    <property type="protein sequence ID" value="ALT67897.1"/>
    <property type="molecule type" value="Genomic_DNA"/>
</dbReference>
<comment type="catalytic activity">
    <reaction evidence="14 16">
        <text>L-leucine + 2-oxoglutarate = 4-methyl-2-oxopentanoate + L-glutamate</text>
        <dbReference type="Rhea" id="RHEA:18321"/>
        <dbReference type="ChEBI" id="CHEBI:16810"/>
        <dbReference type="ChEBI" id="CHEBI:17865"/>
        <dbReference type="ChEBI" id="CHEBI:29985"/>
        <dbReference type="ChEBI" id="CHEBI:57427"/>
        <dbReference type="EC" id="2.6.1.42"/>
    </reaction>
</comment>
<evidence type="ECO:0000313" key="17">
    <source>
        <dbReference type="EMBL" id="ALT67897.1"/>
    </source>
</evidence>
<evidence type="ECO:0000256" key="12">
    <source>
        <dbReference type="ARBA" id="ARBA00048212"/>
    </source>
</evidence>
<protein>
    <recommendedName>
        <fullName evidence="16">Branched-chain-amino-acid aminotransferase</fullName>
        <shortName evidence="16">BCAT</shortName>
        <ecNumber evidence="16">2.6.1.42</ecNumber>
    </recommendedName>
</protein>
<dbReference type="PROSITE" id="PS00770">
    <property type="entry name" value="AA_TRANSFER_CLASS_4"/>
    <property type="match status" value="1"/>
</dbReference>
<evidence type="ECO:0000256" key="11">
    <source>
        <dbReference type="ARBA" id="ARBA00023304"/>
    </source>
</evidence>
<dbReference type="GO" id="GO:0005829">
    <property type="term" value="C:cytosol"/>
    <property type="evidence" value="ECO:0007669"/>
    <property type="project" value="TreeGrafter"/>
</dbReference>
<name>A0A0U3DNB4_9EURY</name>
<evidence type="ECO:0000256" key="3">
    <source>
        <dbReference type="ARBA" id="ARBA00004824"/>
    </source>
</evidence>
<dbReference type="Proteomes" id="UP000067738">
    <property type="component" value="Chromosome"/>
</dbReference>
<keyword evidence="9 16" id="KW-0808">Transferase</keyword>
<sequence>MAWDDSASKVWMDGELVDWKDATIHSLSHVVHYGTSVFEGIRAYSNENGVAVFRLKEHVRRLFDSAKIYSIPIPYTEEEIADAIKLTIKENGLKSCYIRPIVFRGYGELGVNPLNCPVNVVIAAWDWGSYLGEEGMENGVDIGVSSWRKPAPDTFPALAKCGANYMNSQLAKIEAIEHGYDEAIMLDYMGYVSEGSGENIFLVEDGVLHTPSLGSSNLRGITRDSIMKVARDLGYEVIEERIVRERLYLADEVFFTGTAAEVTPIRSIDHKTIGSGKRGPVAKEIQSTFFDIVEGKIEDKHGWLDYI</sequence>
<dbReference type="UniPathway" id="UPA00047">
    <property type="reaction ID" value="UER00058"/>
</dbReference>
<evidence type="ECO:0000256" key="14">
    <source>
        <dbReference type="ARBA" id="ARBA00049229"/>
    </source>
</evidence>
<comment type="pathway">
    <text evidence="4 16">Amino-acid biosynthesis; L-valine biosynthesis; L-valine from pyruvate: step 4/4.</text>
</comment>
<comment type="pathway">
    <text evidence="3 16">Amino-acid biosynthesis; L-isoleucine biosynthesis; L-isoleucine from 2-oxobutanoate: step 4/4.</text>
</comment>
<dbReference type="GO" id="GO:0009099">
    <property type="term" value="P:L-valine biosynthetic process"/>
    <property type="evidence" value="ECO:0007669"/>
    <property type="project" value="UniProtKB-UniPathway"/>
</dbReference>
<comment type="function">
    <text evidence="2 16">Acts on leucine, isoleucine and valine.</text>
</comment>
<reference evidence="17 18" key="1">
    <citation type="submission" date="2015-04" db="EMBL/GenBank/DDBJ databases">
        <title>The complete genome sequence of the rumen methanogen Methanobrevibacter millerae SM9.</title>
        <authorList>
            <person name="Leahy S.C."/>
            <person name="Kelly W.J."/>
            <person name="Pacheco D.M."/>
            <person name="Li D."/>
            <person name="Altermann E."/>
            <person name="Attwood G.T."/>
        </authorList>
    </citation>
    <scope>NUCLEOTIDE SEQUENCE [LARGE SCALE GENOMIC DNA]</scope>
    <source>
        <strain evidence="17 18">SM9</strain>
    </source>
</reference>
<dbReference type="GO" id="GO:0009098">
    <property type="term" value="P:L-leucine biosynthetic process"/>
    <property type="evidence" value="ECO:0007669"/>
    <property type="project" value="UniProtKB-UniPathway"/>
</dbReference>
<dbReference type="GO" id="GO:0052656">
    <property type="term" value="F:L-isoleucine-2-oxoglutarate transaminase activity"/>
    <property type="evidence" value="ECO:0007669"/>
    <property type="project" value="RHEA"/>
</dbReference>
<dbReference type="GeneID" id="26735068"/>
<dbReference type="PANTHER" id="PTHR42743">
    <property type="entry name" value="AMINO-ACID AMINOTRANSFERASE"/>
    <property type="match status" value="1"/>
</dbReference>
<dbReference type="UniPathway" id="UPA00048">
    <property type="reaction ID" value="UER00073"/>
</dbReference>
<keyword evidence="10 16" id="KW-0663">Pyridoxal phosphate</keyword>
<dbReference type="GO" id="GO:0009097">
    <property type="term" value="P:isoleucine biosynthetic process"/>
    <property type="evidence" value="ECO:0007669"/>
    <property type="project" value="UniProtKB-UniPathway"/>
</dbReference>
<evidence type="ECO:0000256" key="10">
    <source>
        <dbReference type="ARBA" id="ARBA00022898"/>
    </source>
</evidence>
<keyword evidence="7 16" id="KW-0032">Aminotransferase</keyword>
<dbReference type="CDD" id="cd01557">
    <property type="entry name" value="BCAT_beta_family"/>
    <property type="match status" value="1"/>
</dbReference>
<gene>
    <name evidence="16 17" type="primary">ilvE</name>
    <name evidence="17" type="ORF">sm9_0087</name>
</gene>
<dbReference type="Pfam" id="PF01063">
    <property type="entry name" value="Aminotran_4"/>
    <property type="match status" value="1"/>
</dbReference>
<dbReference type="InterPro" id="IPR043131">
    <property type="entry name" value="BCAT-like_N"/>
</dbReference>
<evidence type="ECO:0000256" key="1">
    <source>
        <dbReference type="ARBA" id="ARBA00001933"/>
    </source>
</evidence>
<dbReference type="FunFam" id="3.20.10.10:FF:000001">
    <property type="entry name" value="Branched-chain-amino-acid aminotransferase"/>
    <property type="match status" value="1"/>
</dbReference>
<dbReference type="InterPro" id="IPR018300">
    <property type="entry name" value="Aminotrans_IV_CS"/>
</dbReference>
<dbReference type="RefSeq" id="WP_058738264.1">
    <property type="nucleotide sequence ID" value="NZ_CP011266.1"/>
</dbReference>
<dbReference type="KEGG" id="mmil:sm9_0087"/>
<evidence type="ECO:0000256" key="2">
    <source>
        <dbReference type="ARBA" id="ARBA00003109"/>
    </source>
</evidence>
<dbReference type="InterPro" id="IPR036038">
    <property type="entry name" value="Aminotransferase-like"/>
</dbReference>
<dbReference type="UniPathway" id="UPA00049">
    <property type="reaction ID" value="UER00062"/>
</dbReference>
<evidence type="ECO:0000256" key="16">
    <source>
        <dbReference type="RuleBase" id="RU364094"/>
    </source>
</evidence>
<keyword evidence="18" id="KW-1185">Reference proteome</keyword>
<dbReference type="SUPFAM" id="SSF56752">
    <property type="entry name" value="D-aminoacid aminotransferase-like PLP-dependent enzymes"/>
    <property type="match status" value="1"/>
</dbReference>
<dbReference type="Gene3D" id="3.20.10.10">
    <property type="entry name" value="D-amino Acid Aminotransferase, subunit A, domain 2"/>
    <property type="match status" value="1"/>
</dbReference>
<comment type="pathway">
    <text evidence="5 16">Amino-acid biosynthesis; L-leucine biosynthesis; L-leucine from 3-methyl-2-oxobutanoate: step 4/4.</text>
</comment>
<dbReference type="AlphaFoldDB" id="A0A0U3DNB4"/>
<dbReference type="InterPro" id="IPR043132">
    <property type="entry name" value="BCAT-like_C"/>
</dbReference>
<dbReference type="InterPro" id="IPR033939">
    <property type="entry name" value="BCAT_family"/>
</dbReference>
<dbReference type="GO" id="GO:0052655">
    <property type="term" value="F:L-valine-2-oxoglutarate transaminase activity"/>
    <property type="evidence" value="ECO:0007669"/>
    <property type="project" value="RHEA"/>
</dbReference>
<evidence type="ECO:0000256" key="9">
    <source>
        <dbReference type="ARBA" id="ARBA00022679"/>
    </source>
</evidence>
<evidence type="ECO:0000256" key="15">
    <source>
        <dbReference type="RuleBase" id="RU004106"/>
    </source>
</evidence>
<dbReference type="PANTHER" id="PTHR42743:SF11">
    <property type="entry name" value="AMINODEOXYCHORISMATE LYASE"/>
    <property type="match status" value="1"/>
</dbReference>
<comment type="similarity">
    <text evidence="6 15">Belongs to the class-IV pyridoxal-phosphate-dependent aminotransferase family.</text>
</comment>
<dbReference type="EC" id="2.6.1.42" evidence="16"/>
<organism evidence="17 18">
    <name type="scientific">Methanobrevibacter millerae</name>
    <dbReference type="NCBI Taxonomy" id="230361"/>
    <lineage>
        <taxon>Archaea</taxon>
        <taxon>Methanobacteriati</taxon>
        <taxon>Methanobacteriota</taxon>
        <taxon>Methanomada group</taxon>
        <taxon>Methanobacteria</taxon>
        <taxon>Methanobacteriales</taxon>
        <taxon>Methanobacteriaceae</taxon>
        <taxon>Methanobrevibacter</taxon>
    </lineage>
</organism>
<evidence type="ECO:0000256" key="6">
    <source>
        <dbReference type="ARBA" id="ARBA00009320"/>
    </source>
</evidence>
<keyword evidence="11 16" id="KW-0100">Branched-chain amino acid biosynthesis</keyword>
<evidence type="ECO:0000256" key="8">
    <source>
        <dbReference type="ARBA" id="ARBA00022605"/>
    </source>
</evidence>
<dbReference type="NCBIfam" id="TIGR01122">
    <property type="entry name" value="ilvE_I"/>
    <property type="match status" value="1"/>
</dbReference>
<dbReference type="NCBIfam" id="NF005146">
    <property type="entry name" value="PRK06606.1"/>
    <property type="match status" value="1"/>
</dbReference>
<dbReference type="GO" id="GO:0052654">
    <property type="term" value="F:L-leucine-2-oxoglutarate transaminase activity"/>
    <property type="evidence" value="ECO:0007669"/>
    <property type="project" value="RHEA"/>
</dbReference>
<comment type="catalytic activity">
    <reaction evidence="12 16">
        <text>L-valine + 2-oxoglutarate = 3-methyl-2-oxobutanoate + L-glutamate</text>
        <dbReference type="Rhea" id="RHEA:24813"/>
        <dbReference type="ChEBI" id="CHEBI:11851"/>
        <dbReference type="ChEBI" id="CHEBI:16810"/>
        <dbReference type="ChEBI" id="CHEBI:29985"/>
        <dbReference type="ChEBI" id="CHEBI:57762"/>
        <dbReference type="EC" id="2.6.1.42"/>
    </reaction>
</comment>
<accession>A0A0U3DNB4</accession>
<proteinExistence type="inferred from homology"/>
<dbReference type="PATRIC" id="fig|230361.4.peg.88"/>
<dbReference type="InterPro" id="IPR001544">
    <property type="entry name" value="Aminotrans_IV"/>
</dbReference>
<comment type="catalytic activity">
    <reaction evidence="13 16">
        <text>L-isoleucine + 2-oxoglutarate = (S)-3-methyl-2-oxopentanoate + L-glutamate</text>
        <dbReference type="Rhea" id="RHEA:24801"/>
        <dbReference type="ChEBI" id="CHEBI:16810"/>
        <dbReference type="ChEBI" id="CHEBI:29985"/>
        <dbReference type="ChEBI" id="CHEBI:35146"/>
        <dbReference type="ChEBI" id="CHEBI:58045"/>
        <dbReference type="EC" id="2.6.1.42"/>
    </reaction>
</comment>
<evidence type="ECO:0000256" key="5">
    <source>
        <dbReference type="ARBA" id="ARBA00005072"/>
    </source>
</evidence>
<dbReference type="InterPro" id="IPR005785">
    <property type="entry name" value="B_amino_transI"/>
</dbReference>
<evidence type="ECO:0000256" key="13">
    <source>
        <dbReference type="ARBA" id="ARBA00048798"/>
    </source>
</evidence>
<keyword evidence="8 16" id="KW-0028">Amino-acid biosynthesis</keyword>
<dbReference type="Gene3D" id="3.30.470.10">
    <property type="match status" value="1"/>
</dbReference>